<dbReference type="InterPro" id="IPR056681">
    <property type="entry name" value="DUF7779"/>
</dbReference>
<dbReference type="SMART" id="SM00028">
    <property type="entry name" value="TPR"/>
    <property type="match status" value="5"/>
</dbReference>
<keyword evidence="1" id="KW-0677">Repeat</keyword>
<dbReference type="EMBL" id="JAPEUX010000001">
    <property type="protein sequence ID" value="KAJ4361105.1"/>
    <property type="molecule type" value="Genomic_DNA"/>
</dbReference>
<dbReference type="InterPro" id="IPR019734">
    <property type="entry name" value="TPR_rpt"/>
</dbReference>
<dbReference type="RefSeq" id="XP_056077307.1">
    <property type="nucleotide sequence ID" value="XM_056210485.1"/>
</dbReference>
<dbReference type="Gene3D" id="1.25.40.10">
    <property type="entry name" value="Tetratricopeptide repeat domain"/>
    <property type="match status" value="2"/>
</dbReference>
<evidence type="ECO:0000256" key="1">
    <source>
        <dbReference type="ARBA" id="ARBA00022737"/>
    </source>
</evidence>
<proteinExistence type="predicted"/>
<feature type="domain" description="DUF7779" evidence="3">
    <location>
        <begin position="186"/>
        <end position="267"/>
    </location>
</feature>
<dbReference type="Pfam" id="PF13424">
    <property type="entry name" value="TPR_12"/>
    <property type="match status" value="3"/>
</dbReference>
<name>A0A9W8XYJ3_9PLEO</name>
<keyword evidence="2" id="KW-0802">TPR repeat</keyword>
<dbReference type="SUPFAM" id="SSF52540">
    <property type="entry name" value="P-loop containing nucleoside triphosphate hydrolases"/>
    <property type="match status" value="1"/>
</dbReference>
<organism evidence="4 5">
    <name type="scientific">Didymosphaeria variabile</name>
    <dbReference type="NCBI Taxonomy" id="1932322"/>
    <lineage>
        <taxon>Eukaryota</taxon>
        <taxon>Fungi</taxon>
        <taxon>Dikarya</taxon>
        <taxon>Ascomycota</taxon>
        <taxon>Pezizomycotina</taxon>
        <taxon>Dothideomycetes</taxon>
        <taxon>Pleosporomycetidae</taxon>
        <taxon>Pleosporales</taxon>
        <taxon>Massarineae</taxon>
        <taxon>Didymosphaeriaceae</taxon>
        <taxon>Didymosphaeria</taxon>
    </lineage>
</organism>
<dbReference type="PANTHER" id="PTHR45641">
    <property type="entry name" value="TETRATRICOPEPTIDE REPEAT PROTEIN (AFU_ORTHOLOGUE AFUA_6G03870)"/>
    <property type="match status" value="1"/>
</dbReference>
<dbReference type="InterPro" id="IPR027417">
    <property type="entry name" value="P-loop_NTPase"/>
</dbReference>
<evidence type="ECO:0000313" key="4">
    <source>
        <dbReference type="EMBL" id="KAJ4361105.1"/>
    </source>
</evidence>
<gene>
    <name evidence="4" type="ORF">N0V89_001674</name>
</gene>
<evidence type="ECO:0000313" key="5">
    <source>
        <dbReference type="Proteomes" id="UP001140513"/>
    </source>
</evidence>
<protein>
    <recommendedName>
        <fullName evidence="3">DUF7779 domain-containing protein</fullName>
    </recommendedName>
</protein>
<dbReference type="GeneID" id="80905204"/>
<keyword evidence="5" id="KW-1185">Reference proteome</keyword>
<dbReference type="PANTHER" id="PTHR45641:SF19">
    <property type="entry name" value="NEPHROCYSTIN-3"/>
    <property type="match status" value="1"/>
</dbReference>
<dbReference type="AlphaFoldDB" id="A0A9W8XYJ3"/>
<sequence>MHHTETKLLQEFQNLAVTLQLDKSAAAMRPTQARDLVLEWFKTTETDFLIVFDNVEDLPTLEPFVPKCKKGCILITTRYPGIKLSSTSTLRHVKPFGEDFAAQLLLKLSQQPGENFSVARSVVQKLGGLALGIAHAAGVIRETPLSLSEFDGLYDSREGQIEIHAMDSTQTVFQYERSLSTAWDVSFRSLSVESRLLLDLMFFLDPDGIPERIFHLPKALPLYPAANFLTSKVKYISAISHLSRRSLIERNVSSQFLSLHRLLQLELTRSWTADRRQFCFNVASAILNCAFPLHPDGLPMNDRWDECAQLLPHILALVSAYGCEQSLVAVQEFPELLVRVGWYTYERQNHATSISLYEVAEKICLDKFPESLLLADVYTGLCCNMKNLNRNEEAVAYAEKIVRIRAKLLPPVHIQIANSYNDIGISLNCLGKIKEAADYHRKAIAIKEQLGNCPLILMCQSYLNLARCLTRLGSLEDARRSAEDALRYAQADPIPYKPYIAINLYICGNARLAQGALEDAISLHVQSLLLRKQLLGRGAYYTGLSCHKVATLRLQQGSIEEAIELMKEALSIFEDIPEVEGDVARSCVKLGVMLKRAERHEQAKVFFKRAEDIYQKITGEKLEEGAAQDMEAYESLTAYDNR</sequence>
<comment type="caution">
    <text evidence="4">The sequence shown here is derived from an EMBL/GenBank/DDBJ whole genome shotgun (WGS) entry which is preliminary data.</text>
</comment>
<evidence type="ECO:0000256" key="2">
    <source>
        <dbReference type="ARBA" id="ARBA00022803"/>
    </source>
</evidence>
<dbReference type="InterPro" id="IPR011990">
    <property type="entry name" value="TPR-like_helical_dom_sf"/>
</dbReference>
<dbReference type="Gene3D" id="3.40.50.300">
    <property type="entry name" value="P-loop containing nucleotide triphosphate hydrolases"/>
    <property type="match status" value="1"/>
</dbReference>
<dbReference type="OrthoDB" id="5394701at2759"/>
<dbReference type="Pfam" id="PF25000">
    <property type="entry name" value="DUF7779"/>
    <property type="match status" value="1"/>
</dbReference>
<dbReference type="Proteomes" id="UP001140513">
    <property type="component" value="Unassembled WGS sequence"/>
</dbReference>
<dbReference type="SUPFAM" id="SSF48452">
    <property type="entry name" value="TPR-like"/>
    <property type="match status" value="1"/>
</dbReference>
<reference evidence="4" key="1">
    <citation type="submission" date="2022-10" db="EMBL/GenBank/DDBJ databases">
        <title>Tapping the CABI collections for fungal endophytes: first genome assemblies for Collariella, Neodidymelliopsis, Ascochyta clinopodiicola, Didymella pomorum, Didymosphaeria variabile, Neocosmospora piperis and Neocucurbitaria cava.</title>
        <authorList>
            <person name="Hill R."/>
        </authorList>
    </citation>
    <scope>NUCLEOTIDE SEQUENCE</scope>
    <source>
        <strain evidence="4">IMI 356815</strain>
    </source>
</reference>
<evidence type="ECO:0000259" key="3">
    <source>
        <dbReference type="Pfam" id="PF25000"/>
    </source>
</evidence>
<accession>A0A9W8XYJ3</accession>